<proteinExistence type="predicted"/>
<feature type="non-terminal residue" evidence="1">
    <location>
        <position position="1"/>
    </location>
</feature>
<name>A0ACC1HFM7_9FUNG</name>
<evidence type="ECO:0000313" key="2">
    <source>
        <dbReference type="Proteomes" id="UP001145114"/>
    </source>
</evidence>
<dbReference type="EC" id="2.7.7.6" evidence="1"/>
<comment type="caution">
    <text evidence="1">The sequence shown here is derived from an EMBL/GenBank/DDBJ whole genome shotgun (WGS) entry which is preliminary data.</text>
</comment>
<sequence length="1465" mass="162549">VTSIADATKIFVNGVWLGIHREANKLVPQLRQMRRETSLSFDISIVRDIREKELRIYTDEGRVCRPLFVVEDLRLKVTNDHINRLIELNEIGGGEEGEGWQMLISDGVVEYLDAEEEETAMICMTPDELRESYEYHQTGVEPPMEVDPSFRIRSRRNIYINTWTHCEIHPSMILGICASIIPFPDHNQSPRNTYQSAMGKQAMGVMLTNYQLRMDTLSNVLYYPQKPLAITRAMDYLKFRQLPAGQNAIVAILCYSGYNQEDSIIMNQSSIDRGLFRSLFFRTYQDEENREGSAHVGRFEKPTRETTLRLKHGTYEKLDEDGLVAPGTRVVGDDIIIGKTTPIPADSLELGQRTKNHTKLDASKPLRSTEHGIVDRVMLTTNADGIRFVKVRVRSTRVPQIGDKFASRHGQKGTVGMTYRTEDMPFTAEGIVPDLIINPHAIPSRMTIGHLIECLLSKLSTLLGQDGDATPFTDVTVEAISRELHSRGYHPRGFEVMYNGHTGRKLAAQVFLGPTYYQRLKHMVDDKIHCLTPDHEVLTERGWRPIADLALDDRVATLQEGVRLSYEQPRKLFAYDYVGPMYHIENDHVSLITTPNHRMWTSISAAPGDKCQFGLRRADEIIGKQVRYQKDVSSWDQSDYQLLDALGVGVDPTDRSVMTVIGGCLLGRGLATYPLVAVEVAGPPQGLAILAEAARKLGLQAETTADGALAVRGAEALLDLCKNALVEDAGARQFPHWVWKLSSSQCRQLLDGICIVHGKRLYGSGNDAAMTTYVPVASKHLADDIQRLCLHAASGVIANIKPLSLPAASQGAAETPGQQPQLWTVEIATGFEKCLPEFNQADIEQRESQVELLEMYAGKVHCIEVPGHVFYVRHNGKAVWTGNSRARGPVQILTRQPVEGRSRDGGLRFGEMERDCLRGDTVISLQHVSVRLDTLARLPKHRILSYSEGKRGIEHDSIVAFADKGCRPCIRVHLEDGTHVDCTEDHPFLCSDGEWRRGGELTGTQLNKTVRPPLVDIESEIKQVSASNLGEYSVKCALYRLLGYIVVSCPGTEASLIADAAIESLTICVTAKADAESIMDDLRLLYCDNVAADYQGGRYCIRLPKLLRSIVAQFFRAPSRLVYDRLPAPFAREFIGAMFGGGALSNGGVAITTRPSGASSFTGIEARLSGSVQWLRPFAERVKCILGRAGINSVDVSVETRGSVGDAQIAVGPSQLRGFHERVGFRYNVLASARLEAVVSYASLQEILVEGCSRLISGTMEIPALYEKLGKEMPVFGEYFDIDTAVQALASGEQREEALQRLLCRIPTPAQYIKKIGADLFFVGNGDGIADSLSEPSALPTMRLRVISVHPIGEHPVYDIQVLSNHNFIGNGVVAHNCMISHGVASFLKERLFDASDAYRVHVCDRCGMMAVASLKKNQFECRACKNKTQISQIHIPYACKLLFQELMSMNIAPRLMVHPIGHQF</sequence>
<keyword evidence="1" id="KW-0548">Nucleotidyltransferase</keyword>
<organism evidence="1 2">
    <name type="scientific">Spiromyces aspiralis</name>
    <dbReference type="NCBI Taxonomy" id="68401"/>
    <lineage>
        <taxon>Eukaryota</taxon>
        <taxon>Fungi</taxon>
        <taxon>Fungi incertae sedis</taxon>
        <taxon>Zoopagomycota</taxon>
        <taxon>Kickxellomycotina</taxon>
        <taxon>Kickxellomycetes</taxon>
        <taxon>Kickxellales</taxon>
        <taxon>Kickxellaceae</taxon>
        <taxon>Spiromyces</taxon>
    </lineage>
</organism>
<gene>
    <name evidence="1" type="primary">RPB2_1</name>
    <name evidence="1" type="ORF">EV182_001398</name>
</gene>
<keyword evidence="1" id="KW-0808">Transferase</keyword>
<evidence type="ECO:0000313" key="1">
    <source>
        <dbReference type="EMBL" id="KAJ1675373.1"/>
    </source>
</evidence>
<keyword evidence="2" id="KW-1185">Reference proteome</keyword>
<dbReference type="EMBL" id="JAMZIH010005339">
    <property type="protein sequence ID" value="KAJ1675373.1"/>
    <property type="molecule type" value="Genomic_DNA"/>
</dbReference>
<dbReference type="Proteomes" id="UP001145114">
    <property type="component" value="Unassembled WGS sequence"/>
</dbReference>
<accession>A0ACC1HFM7</accession>
<protein>
    <submittedName>
        <fullName evidence="1">DNA-dependent RNA polymerase II</fullName>
        <ecNumber evidence="1">2.7.7.6</ecNumber>
    </submittedName>
</protein>
<reference evidence="1" key="1">
    <citation type="submission" date="2022-06" db="EMBL/GenBank/DDBJ databases">
        <title>Phylogenomic reconstructions and comparative analyses of Kickxellomycotina fungi.</title>
        <authorList>
            <person name="Reynolds N.K."/>
            <person name="Stajich J.E."/>
            <person name="Barry K."/>
            <person name="Grigoriev I.V."/>
            <person name="Crous P."/>
            <person name="Smith M.E."/>
        </authorList>
    </citation>
    <scope>NUCLEOTIDE SEQUENCE</scope>
    <source>
        <strain evidence="1">RSA 2271</strain>
    </source>
</reference>